<keyword evidence="3" id="KW-1185">Reference proteome</keyword>
<dbReference type="EMBL" id="JABFUD020000023">
    <property type="protein sequence ID" value="KAI5061385.1"/>
    <property type="molecule type" value="Genomic_DNA"/>
</dbReference>
<feature type="transmembrane region" description="Helical" evidence="1">
    <location>
        <begin position="162"/>
        <end position="187"/>
    </location>
</feature>
<feature type="transmembrane region" description="Helical" evidence="1">
    <location>
        <begin position="15"/>
        <end position="34"/>
    </location>
</feature>
<evidence type="ECO:0000313" key="3">
    <source>
        <dbReference type="Proteomes" id="UP000886520"/>
    </source>
</evidence>
<dbReference type="OrthoDB" id="1910810at2759"/>
<sequence>MKAQAGVSNVIGEVGWWWAVVVWVPFALYSRPFIVGDFETYRHLTIAALAGRYDVAGLHISNHISTWQVHALAGLVYMLVAPFQLNDTLRAGHAQLHRRMGYVFVGASLILAVSGSTTMLIHSEFQSLGRIFMGFAGALNLLGLALSISAARHKRFQAHRRWMIRSVVMGYTVISARVVLVLLQKILHIGFGVPIVKEADYSIFVAILVSTTIVELYIHKYVSGEKVD</sequence>
<organism evidence="2 3">
    <name type="scientific">Adiantum capillus-veneris</name>
    <name type="common">Maidenhair fern</name>
    <dbReference type="NCBI Taxonomy" id="13818"/>
    <lineage>
        <taxon>Eukaryota</taxon>
        <taxon>Viridiplantae</taxon>
        <taxon>Streptophyta</taxon>
        <taxon>Embryophyta</taxon>
        <taxon>Tracheophyta</taxon>
        <taxon>Polypodiopsida</taxon>
        <taxon>Polypodiidae</taxon>
        <taxon>Polypodiales</taxon>
        <taxon>Pteridineae</taxon>
        <taxon>Pteridaceae</taxon>
        <taxon>Vittarioideae</taxon>
        <taxon>Adiantum</taxon>
    </lineage>
</organism>
<accession>A0A9D4U4U6</accession>
<dbReference type="Pfam" id="PF10067">
    <property type="entry name" value="DUF2306"/>
    <property type="match status" value="1"/>
</dbReference>
<protein>
    <recommendedName>
        <fullName evidence="4">DUF2306 domain-containing protein</fullName>
    </recommendedName>
</protein>
<feature type="transmembrane region" description="Helical" evidence="1">
    <location>
        <begin position="100"/>
        <end position="122"/>
    </location>
</feature>
<keyword evidence="1" id="KW-1133">Transmembrane helix</keyword>
<feature type="transmembrane region" description="Helical" evidence="1">
    <location>
        <begin position="199"/>
        <end position="218"/>
    </location>
</feature>
<evidence type="ECO:0000313" key="2">
    <source>
        <dbReference type="EMBL" id="KAI5061385.1"/>
    </source>
</evidence>
<name>A0A9D4U4U6_ADICA</name>
<dbReference type="AlphaFoldDB" id="A0A9D4U4U6"/>
<feature type="transmembrane region" description="Helical" evidence="1">
    <location>
        <begin position="128"/>
        <end position="150"/>
    </location>
</feature>
<evidence type="ECO:0000256" key="1">
    <source>
        <dbReference type="SAM" id="Phobius"/>
    </source>
</evidence>
<reference evidence="2" key="1">
    <citation type="submission" date="2021-01" db="EMBL/GenBank/DDBJ databases">
        <title>Adiantum capillus-veneris genome.</title>
        <authorList>
            <person name="Fang Y."/>
            <person name="Liao Q."/>
        </authorList>
    </citation>
    <scope>NUCLEOTIDE SEQUENCE</scope>
    <source>
        <strain evidence="2">H3</strain>
        <tissue evidence="2">Leaf</tissue>
    </source>
</reference>
<proteinExistence type="predicted"/>
<gene>
    <name evidence="2" type="ORF">GOP47_0023890</name>
</gene>
<evidence type="ECO:0008006" key="4">
    <source>
        <dbReference type="Google" id="ProtNLM"/>
    </source>
</evidence>
<keyword evidence="1" id="KW-0472">Membrane</keyword>
<keyword evidence="1" id="KW-0812">Transmembrane</keyword>
<dbReference type="Proteomes" id="UP000886520">
    <property type="component" value="Chromosome 23"/>
</dbReference>
<comment type="caution">
    <text evidence="2">The sequence shown here is derived from an EMBL/GenBank/DDBJ whole genome shotgun (WGS) entry which is preliminary data.</text>
</comment>
<dbReference type="InterPro" id="IPR018750">
    <property type="entry name" value="DUF2306_membrane"/>
</dbReference>